<dbReference type="EMBL" id="JACHGI010000022">
    <property type="protein sequence ID" value="MBB6470049.1"/>
    <property type="molecule type" value="Genomic_DNA"/>
</dbReference>
<organism evidence="6 7">
    <name type="scientific">Aminobacter carboxidus</name>
    <dbReference type="NCBI Taxonomy" id="376165"/>
    <lineage>
        <taxon>Bacteria</taxon>
        <taxon>Pseudomonadati</taxon>
        <taxon>Pseudomonadota</taxon>
        <taxon>Alphaproteobacteria</taxon>
        <taxon>Hyphomicrobiales</taxon>
        <taxon>Phyllobacteriaceae</taxon>
        <taxon>Aminobacter</taxon>
    </lineage>
</organism>
<dbReference type="PROSITE" id="PS50893">
    <property type="entry name" value="ABC_TRANSPORTER_2"/>
    <property type="match status" value="1"/>
</dbReference>
<dbReference type="PANTHER" id="PTHR42788">
    <property type="entry name" value="TAURINE IMPORT ATP-BINDING PROTEIN-RELATED"/>
    <property type="match status" value="1"/>
</dbReference>
<evidence type="ECO:0000313" key="7">
    <source>
        <dbReference type="Proteomes" id="UP000532373"/>
    </source>
</evidence>
<dbReference type="AlphaFoldDB" id="A0A8E2BFW7"/>
<dbReference type="Gene3D" id="3.40.50.300">
    <property type="entry name" value="P-loop containing nucleotide triphosphate hydrolases"/>
    <property type="match status" value="1"/>
</dbReference>
<evidence type="ECO:0000259" key="5">
    <source>
        <dbReference type="PROSITE" id="PS50893"/>
    </source>
</evidence>
<dbReference type="InterPro" id="IPR017871">
    <property type="entry name" value="ABC_transporter-like_CS"/>
</dbReference>
<dbReference type="InterPro" id="IPR050166">
    <property type="entry name" value="ABC_transporter_ATP-bind"/>
</dbReference>
<sequence>MRLSNVSVNFGPVLALENVSFDVAQGDFLTLLGPSGCGKSTLLRVVSDLVSPAQGLVEILGGTAEQARKRRDIGFVFQDSALLPWRTALDNVRLPLEIGNAGAQANRRDPMELLELVGLADRRDALPGQLSGGMRQRVSIARALVNQPKLLLMDEPFGALDEITRDHLNEALLRVWETTGVTIMFVTHSIYEAAFLSQKVLLLQACPGRTKEIIDIPLPRPRTSATKDLPEFVETSIRLRKVLETC</sequence>
<keyword evidence="2" id="KW-0813">Transport</keyword>
<evidence type="ECO:0000256" key="2">
    <source>
        <dbReference type="ARBA" id="ARBA00022448"/>
    </source>
</evidence>
<evidence type="ECO:0000256" key="1">
    <source>
        <dbReference type="ARBA" id="ARBA00005417"/>
    </source>
</evidence>
<protein>
    <submittedName>
        <fullName evidence="6">NitT/TauT family transport system ATP-binding protein</fullName>
    </submittedName>
</protein>
<evidence type="ECO:0000313" key="6">
    <source>
        <dbReference type="EMBL" id="MBB6470049.1"/>
    </source>
</evidence>
<keyword evidence="4 6" id="KW-0067">ATP-binding</keyword>
<comment type="similarity">
    <text evidence="1">Belongs to the ABC transporter superfamily.</text>
</comment>
<dbReference type="Proteomes" id="UP000532373">
    <property type="component" value="Unassembled WGS sequence"/>
</dbReference>
<proteinExistence type="inferred from homology"/>
<dbReference type="InterPro" id="IPR027417">
    <property type="entry name" value="P-loop_NTPase"/>
</dbReference>
<dbReference type="InterPro" id="IPR003439">
    <property type="entry name" value="ABC_transporter-like_ATP-bd"/>
</dbReference>
<dbReference type="PANTHER" id="PTHR42788:SF13">
    <property type="entry name" value="ALIPHATIC SULFONATES IMPORT ATP-BINDING PROTEIN SSUB"/>
    <property type="match status" value="1"/>
</dbReference>
<dbReference type="InterPro" id="IPR003593">
    <property type="entry name" value="AAA+_ATPase"/>
</dbReference>
<gene>
    <name evidence="6" type="ORF">HNQ96_005943</name>
</gene>
<reference evidence="6 7" key="1">
    <citation type="submission" date="2020-08" db="EMBL/GenBank/DDBJ databases">
        <title>Genomic Encyclopedia of Type Strains, Phase IV (KMG-IV): sequencing the most valuable type-strain genomes for metagenomic binning, comparative biology and taxonomic classification.</title>
        <authorList>
            <person name="Goeker M."/>
        </authorList>
    </citation>
    <scope>NUCLEOTIDE SEQUENCE [LARGE SCALE GENOMIC DNA]</scope>
    <source>
        <strain evidence="6 7">DSM 17454</strain>
    </source>
</reference>
<dbReference type="PROSITE" id="PS00211">
    <property type="entry name" value="ABC_TRANSPORTER_1"/>
    <property type="match status" value="1"/>
</dbReference>
<dbReference type="Pfam" id="PF00005">
    <property type="entry name" value="ABC_tran"/>
    <property type="match status" value="1"/>
</dbReference>
<evidence type="ECO:0000256" key="3">
    <source>
        <dbReference type="ARBA" id="ARBA00022741"/>
    </source>
</evidence>
<keyword evidence="3" id="KW-0547">Nucleotide-binding</keyword>
<evidence type="ECO:0000256" key="4">
    <source>
        <dbReference type="ARBA" id="ARBA00022840"/>
    </source>
</evidence>
<comment type="caution">
    <text evidence="6">The sequence shown here is derived from an EMBL/GenBank/DDBJ whole genome shotgun (WGS) entry which is preliminary data.</text>
</comment>
<dbReference type="SUPFAM" id="SSF52540">
    <property type="entry name" value="P-loop containing nucleoside triphosphate hydrolases"/>
    <property type="match status" value="1"/>
</dbReference>
<dbReference type="SMART" id="SM00382">
    <property type="entry name" value="AAA"/>
    <property type="match status" value="1"/>
</dbReference>
<accession>A0A8E2BFW7</accession>
<name>A0A8E2BFW7_9HYPH</name>
<dbReference type="CDD" id="cd03293">
    <property type="entry name" value="ABC_NrtD_SsuB_transporters"/>
    <property type="match status" value="1"/>
</dbReference>
<dbReference type="GO" id="GO:0016887">
    <property type="term" value="F:ATP hydrolysis activity"/>
    <property type="evidence" value="ECO:0007669"/>
    <property type="project" value="InterPro"/>
</dbReference>
<feature type="domain" description="ABC transporter" evidence="5">
    <location>
        <begin position="1"/>
        <end position="230"/>
    </location>
</feature>
<dbReference type="GO" id="GO:0005524">
    <property type="term" value="F:ATP binding"/>
    <property type="evidence" value="ECO:0007669"/>
    <property type="project" value="UniProtKB-KW"/>
</dbReference>